<protein>
    <submittedName>
        <fullName evidence="4">Hydantoinase/oxoprolinase family protein</fullName>
    </submittedName>
</protein>
<dbReference type="GO" id="GO:0017168">
    <property type="term" value="F:5-oxoprolinase (ATP-hydrolyzing) activity"/>
    <property type="evidence" value="ECO:0007669"/>
    <property type="project" value="TreeGrafter"/>
</dbReference>
<comment type="caution">
    <text evidence="4">The sequence shown here is derived from an EMBL/GenBank/DDBJ whole genome shotgun (WGS) entry which is preliminary data.</text>
</comment>
<dbReference type="RefSeq" id="WP_171219623.1">
    <property type="nucleotide sequence ID" value="NZ_JABEPP010000005.1"/>
</dbReference>
<proteinExistence type="predicted"/>
<feature type="domain" description="Hydantoinase/oxoprolinase N-terminal" evidence="2">
    <location>
        <begin position="5"/>
        <end position="181"/>
    </location>
</feature>
<dbReference type="Pfam" id="PF01968">
    <property type="entry name" value="Hydantoinase_A"/>
    <property type="match status" value="1"/>
</dbReference>
<dbReference type="InterPro" id="IPR049517">
    <property type="entry name" value="ACX-like_C"/>
</dbReference>
<evidence type="ECO:0000259" key="2">
    <source>
        <dbReference type="Pfam" id="PF05378"/>
    </source>
</evidence>
<evidence type="ECO:0000313" key="4">
    <source>
        <dbReference type="EMBL" id="NNM74156.1"/>
    </source>
</evidence>
<evidence type="ECO:0000313" key="5">
    <source>
        <dbReference type="Proteomes" id="UP000564885"/>
    </source>
</evidence>
<dbReference type="InterPro" id="IPR002821">
    <property type="entry name" value="Hydantoinase_A"/>
</dbReference>
<dbReference type="GO" id="GO:0006749">
    <property type="term" value="P:glutathione metabolic process"/>
    <property type="evidence" value="ECO:0007669"/>
    <property type="project" value="TreeGrafter"/>
</dbReference>
<dbReference type="PANTHER" id="PTHR11365:SF23">
    <property type="entry name" value="HYPOTHETICAL 5-OXOPROLINASE (EUROFUNG)-RELATED"/>
    <property type="match status" value="1"/>
</dbReference>
<dbReference type="Pfam" id="PF19278">
    <property type="entry name" value="Hydant_A_C"/>
    <property type="match status" value="1"/>
</dbReference>
<evidence type="ECO:0000259" key="1">
    <source>
        <dbReference type="Pfam" id="PF01968"/>
    </source>
</evidence>
<gene>
    <name evidence="4" type="ORF">HJG44_17420</name>
</gene>
<dbReference type="AlphaFoldDB" id="A0A849I2X7"/>
<dbReference type="InterPro" id="IPR008040">
    <property type="entry name" value="Hydant_A_N"/>
</dbReference>
<accession>A0A849I2X7</accession>
<keyword evidence="5" id="KW-1185">Reference proteome</keyword>
<feature type="domain" description="Hydantoinase A/oxoprolinase" evidence="1">
    <location>
        <begin position="203"/>
        <end position="494"/>
    </location>
</feature>
<dbReference type="PANTHER" id="PTHR11365">
    <property type="entry name" value="5-OXOPROLINASE RELATED"/>
    <property type="match status" value="1"/>
</dbReference>
<dbReference type="Pfam" id="PF05378">
    <property type="entry name" value="Hydant_A_N"/>
    <property type="match status" value="1"/>
</dbReference>
<organism evidence="4 5">
    <name type="scientific">Enterovirga aerilata</name>
    <dbReference type="NCBI Taxonomy" id="2730920"/>
    <lineage>
        <taxon>Bacteria</taxon>
        <taxon>Pseudomonadati</taxon>
        <taxon>Pseudomonadota</taxon>
        <taxon>Alphaproteobacteria</taxon>
        <taxon>Hyphomicrobiales</taxon>
        <taxon>Methylobacteriaceae</taxon>
        <taxon>Enterovirga</taxon>
    </lineage>
</organism>
<dbReference type="Proteomes" id="UP000564885">
    <property type="component" value="Unassembled WGS sequence"/>
</dbReference>
<name>A0A849I2X7_9HYPH</name>
<dbReference type="EMBL" id="JABEPP010000005">
    <property type="protein sequence ID" value="NNM74156.1"/>
    <property type="molecule type" value="Genomic_DNA"/>
</dbReference>
<dbReference type="GO" id="GO:0005829">
    <property type="term" value="C:cytosol"/>
    <property type="evidence" value="ECO:0007669"/>
    <property type="project" value="TreeGrafter"/>
</dbReference>
<dbReference type="InterPro" id="IPR045079">
    <property type="entry name" value="Oxoprolinase-like"/>
</dbReference>
<reference evidence="4 5" key="1">
    <citation type="submission" date="2020-04" db="EMBL/GenBank/DDBJ databases">
        <title>Enterovirga sp. isolate from soil.</title>
        <authorList>
            <person name="Chea S."/>
            <person name="Kim D.-U."/>
        </authorList>
    </citation>
    <scope>NUCLEOTIDE SEQUENCE [LARGE SCALE GENOMIC DNA]</scope>
    <source>
        <strain evidence="4 5">DB1703</strain>
    </source>
</reference>
<evidence type="ECO:0000259" key="3">
    <source>
        <dbReference type="Pfam" id="PF19278"/>
    </source>
</evidence>
<sequence>MSRQVAFDVGGTFTDFALSEAGAVQQTFLKVPTTYPDPAKGVIAGLHQLIDAGWLDPDECDLVLHATTIATNAILERKGARTALITSMGFRDVLIIGRQKRHRTYEVAVNRTKPLLARSDIFEIRERVGADGEIVEPLDEAALDALARRLAEGGYDAVAVCLLHAYANPTHELSVRDALLRHAPYLRISLSHVVSPKIREYERTSTTVADAYVGPAVERYVASLKASLADLGITPSLSIMQSNGGLISTELACRMPIRIVESGPAAGVLLCAAVGRDEGLKNLLTFDMGGTTAKLGAVDDGEPAIVSGFEVDAADYKKGSGLPLNISSIELVEIGAGGGSIAEPLMGLLQVGPQSASSWPGPACYGRGGVRPTVTDANLLLGYLAADGFNNGAMTLDAEASRNAVQLHVASPLGLSVTEAAWGIHALATNNMERALRIISIERGRDPRDYTLIAFGGAGPLHAARLARQASVGRVLVPLGAGVGSALGLLRAAPKLDALTTRILPLVPESAVSMSEVFADLEAKLRSDLRQAHLTAQGSFQRAIYMRYKGQGFELKVSVPDGPIDHSFVAAARDAFQAAYRRIYGTAVPGSEIEAIDWLLVWQADAPGRRASVATHPMDAADPTTREVYFPETDGFVSCRIFSRSALAPGAVFDGPVIVTEPETTTVVLPGDRLEVTRQGNLLITIGAA</sequence>
<feature type="domain" description="Acetophenone carboxylase-like C-terminal" evidence="3">
    <location>
        <begin position="511"/>
        <end position="673"/>
    </location>
</feature>